<evidence type="ECO:0000256" key="1">
    <source>
        <dbReference type="ARBA" id="ARBA00004906"/>
    </source>
</evidence>
<dbReference type="InterPro" id="IPR016073">
    <property type="entry name" value="Skp1_comp_POZ"/>
</dbReference>
<name>A0A9Q0GH37_9ROSI</name>
<organism evidence="3 4">
    <name type="scientific">Turnera subulata</name>
    <dbReference type="NCBI Taxonomy" id="218843"/>
    <lineage>
        <taxon>Eukaryota</taxon>
        <taxon>Viridiplantae</taxon>
        <taxon>Streptophyta</taxon>
        <taxon>Embryophyta</taxon>
        <taxon>Tracheophyta</taxon>
        <taxon>Spermatophyta</taxon>
        <taxon>Magnoliopsida</taxon>
        <taxon>eudicotyledons</taxon>
        <taxon>Gunneridae</taxon>
        <taxon>Pentapetalae</taxon>
        <taxon>rosids</taxon>
        <taxon>fabids</taxon>
        <taxon>Malpighiales</taxon>
        <taxon>Passifloraceae</taxon>
        <taxon>Turnera</taxon>
    </lineage>
</organism>
<reference evidence="3" key="2">
    <citation type="journal article" date="2023" name="Plants (Basel)">
        <title>Annotation of the Turnera subulata (Passifloraceae) Draft Genome Reveals the S-Locus Evolved after the Divergence of Turneroideae from Passifloroideae in a Stepwise Manner.</title>
        <authorList>
            <person name="Henning P.M."/>
            <person name="Roalson E.H."/>
            <person name="Mir W."/>
            <person name="McCubbin A.G."/>
            <person name="Shore J.S."/>
        </authorList>
    </citation>
    <scope>NUCLEOTIDE SEQUENCE</scope>
    <source>
        <strain evidence="3">F60SS</strain>
    </source>
</reference>
<comment type="caution">
    <text evidence="3">The sequence shown here is derived from an EMBL/GenBank/DDBJ whole genome shotgun (WGS) entry which is preliminary data.</text>
</comment>
<dbReference type="GO" id="GO:0006511">
    <property type="term" value="P:ubiquitin-dependent protein catabolic process"/>
    <property type="evidence" value="ECO:0007669"/>
    <property type="project" value="InterPro"/>
</dbReference>
<evidence type="ECO:0000259" key="2">
    <source>
        <dbReference type="Pfam" id="PF03931"/>
    </source>
</evidence>
<dbReference type="InterPro" id="IPR011333">
    <property type="entry name" value="SKP1/BTB/POZ_sf"/>
</dbReference>
<gene>
    <name evidence="3" type="ORF">Tsubulata_012047</name>
</gene>
<accession>A0A9Q0GH37</accession>
<dbReference type="Pfam" id="PF03931">
    <property type="entry name" value="Skp1_POZ"/>
    <property type="match status" value="1"/>
</dbReference>
<dbReference type="InterPro" id="IPR016897">
    <property type="entry name" value="SKP1"/>
</dbReference>
<dbReference type="EMBL" id="JAKUCV010000496">
    <property type="protein sequence ID" value="KAJ4849777.1"/>
    <property type="molecule type" value="Genomic_DNA"/>
</dbReference>
<keyword evidence="4" id="KW-1185">Reference proteome</keyword>
<dbReference type="SUPFAM" id="SSF54695">
    <property type="entry name" value="POZ domain"/>
    <property type="match status" value="1"/>
</dbReference>
<proteinExistence type="predicted"/>
<feature type="domain" description="SKP1 component POZ" evidence="2">
    <location>
        <begin position="1"/>
        <end position="31"/>
    </location>
</feature>
<evidence type="ECO:0000313" key="4">
    <source>
        <dbReference type="Proteomes" id="UP001141552"/>
    </source>
</evidence>
<comment type="pathway">
    <text evidence="1">Protein modification; protein ubiquitination.</text>
</comment>
<sequence>MIEGGYTDGSIPLPYITGRVLRKVIEYCKKHGRKSANNEEKKELKVWDAEFVKAAPAALAILMMASYLTTPTLI</sequence>
<dbReference type="PANTHER" id="PTHR11165">
    <property type="entry name" value="SKP1"/>
    <property type="match status" value="1"/>
</dbReference>
<protein>
    <recommendedName>
        <fullName evidence="2">SKP1 component POZ domain-containing protein</fullName>
    </recommendedName>
</protein>
<dbReference type="Gene3D" id="3.30.710.10">
    <property type="entry name" value="Potassium Channel Kv1.1, Chain A"/>
    <property type="match status" value="1"/>
</dbReference>
<reference evidence="3" key="1">
    <citation type="submission" date="2022-02" db="EMBL/GenBank/DDBJ databases">
        <authorList>
            <person name="Henning P.M."/>
            <person name="McCubbin A.G."/>
            <person name="Shore J.S."/>
        </authorList>
    </citation>
    <scope>NUCLEOTIDE SEQUENCE</scope>
    <source>
        <strain evidence="3">F60SS</strain>
        <tissue evidence="3">Leaves</tissue>
    </source>
</reference>
<dbReference type="AlphaFoldDB" id="A0A9Q0GH37"/>
<evidence type="ECO:0000313" key="3">
    <source>
        <dbReference type="EMBL" id="KAJ4849777.1"/>
    </source>
</evidence>
<dbReference type="Proteomes" id="UP001141552">
    <property type="component" value="Unassembled WGS sequence"/>
</dbReference>